<comment type="catalytic activity">
    <reaction evidence="9">
        <text>Couples ATP hydrolysis with the unwinding of duplex DNA by translocating in the 3'-5' direction.</text>
        <dbReference type="EC" id="5.6.2.4"/>
    </reaction>
</comment>
<keyword evidence="2" id="KW-0479">Metal-binding</keyword>
<evidence type="ECO:0000256" key="9">
    <source>
        <dbReference type="ARBA" id="ARBA00034617"/>
    </source>
</evidence>
<dbReference type="AlphaFoldDB" id="A0A4D7JNC2"/>
<dbReference type="GO" id="GO:0030894">
    <property type="term" value="C:replisome"/>
    <property type="evidence" value="ECO:0007669"/>
    <property type="project" value="TreeGrafter"/>
</dbReference>
<dbReference type="KEGG" id="fpf:DCC35_17000"/>
<dbReference type="GO" id="GO:0006281">
    <property type="term" value="P:DNA repair"/>
    <property type="evidence" value="ECO:0007669"/>
    <property type="project" value="TreeGrafter"/>
</dbReference>
<keyword evidence="5 15" id="KW-0347">Helicase</keyword>
<keyword evidence="6" id="KW-0067">ATP-binding</keyword>
<evidence type="ECO:0000256" key="2">
    <source>
        <dbReference type="ARBA" id="ARBA00022723"/>
    </source>
</evidence>
<dbReference type="GO" id="GO:0003677">
    <property type="term" value="F:DNA binding"/>
    <property type="evidence" value="ECO:0007669"/>
    <property type="project" value="UniProtKB-KW"/>
</dbReference>
<comment type="similarity">
    <text evidence="1">Belongs to the helicase family. RecQ subfamily.</text>
</comment>
<evidence type="ECO:0000256" key="1">
    <source>
        <dbReference type="ARBA" id="ARBA00005446"/>
    </source>
</evidence>
<evidence type="ECO:0000259" key="14">
    <source>
        <dbReference type="PROSITE" id="PS51194"/>
    </source>
</evidence>
<dbReference type="GO" id="GO:0043590">
    <property type="term" value="C:bacterial nucleoid"/>
    <property type="evidence" value="ECO:0007669"/>
    <property type="project" value="TreeGrafter"/>
</dbReference>
<dbReference type="FunFam" id="3.40.50.300:FF:000296">
    <property type="entry name" value="ATP-dependent DNA helicase RecQ"/>
    <property type="match status" value="1"/>
</dbReference>
<evidence type="ECO:0000256" key="5">
    <source>
        <dbReference type="ARBA" id="ARBA00022806"/>
    </source>
</evidence>
<dbReference type="InterPro" id="IPR001650">
    <property type="entry name" value="Helicase_C-like"/>
</dbReference>
<dbReference type="Gene3D" id="1.10.10.10">
    <property type="entry name" value="Winged helix-like DNA-binding domain superfamily/Winged helix DNA-binding domain"/>
    <property type="match status" value="1"/>
</dbReference>
<dbReference type="PROSITE" id="PS51192">
    <property type="entry name" value="HELICASE_ATP_BIND_1"/>
    <property type="match status" value="1"/>
</dbReference>
<dbReference type="Pfam" id="PF00271">
    <property type="entry name" value="Helicase_C"/>
    <property type="match status" value="1"/>
</dbReference>
<protein>
    <recommendedName>
        <fullName evidence="11">ATP-dependent DNA helicase RecQ</fullName>
        <ecNumber evidence="10">5.6.2.4</ecNumber>
    </recommendedName>
    <alternativeName>
        <fullName evidence="12">DNA 3'-5' helicase RecQ</fullName>
    </alternativeName>
</protein>
<dbReference type="GO" id="GO:0006310">
    <property type="term" value="P:DNA recombination"/>
    <property type="evidence" value="ECO:0007669"/>
    <property type="project" value="InterPro"/>
</dbReference>
<dbReference type="Pfam" id="PF16124">
    <property type="entry name" value="RecQ_Zn_bind"/>
    <property type="match status" value="1"/>
</dbReference>
<feature type="domain" description="Helicase C-terminal" evidence="14">
    <location>
        <begin position="216"/>
        <end position="359"/>
    </location>
</feature>
<dbReference type="EC" id="5.6.2.4" evidence="10"/>
<dbReference type="NCBIfam" id="TIGR00614">
    <property type="entry name" value="recQ_fam"/>
    <property type="match status" value="1"/>
</dbReference>
<dbReference type="Gene3D" id="3.40.50.300">
    <property type="entry name" value="P-loop containing nucleotide triphosphate hydrolases"/>
    <property type="match status" value="2"/>
</dbReference>
<feature type="domain" description="Helicase ATP-binding" evidence="13">
    <location>
        <begin position="24"/>
        <end position="192"/>
    </location>
</feature>
<keyword evidence="7" id="KW-0238">DNA-binding</keyword>
<dbReference type="InterPro" id="IPR014001">
    <property type="entry name" value="Helicase_ATP-bd"/>
</dbReference>
<keyword evidence="3" id="KW-0547">Nucleotide-binding</keyword>
<keyword evidence="4" id="KW-0378">Hydrolase</keyword>
<dbReference type="InterPro" id="IPR027417">
    <property type="entry name" value="P-loop_NTPase"/>
</dbReference>
<dbReference type="GO" id="GO:0009378">
    <property type="term" value="F:four-way junction helicase activity"/>
    <property type="evidence" value="ECO:0007669"/>
    <property type="project" value="TreeGrafter"/>
</dbReference>
<dbReference type="EMBL" id="CP028923">
    <property type="protein sequence ID" value="QCK16313.1"/>
    <property type="molecule type" value="Genomic_DNA"/>
</dbReference>
<dbReference type="GO" id="GO:0016787">
    <property type="term" value="F:hydrolase activity"/>
    <property type="evidence" value="ECO:0007669"/>
    <property type="project" value="UniProtKB-KW"/>
</dbReference>
<evidence type="ECO:0000313" key="16">
    <source>
        <dbReference type="Proteomes" id="UP000298616"/>
    </source>
</evidence>
<dbReference type="SMART" id="SM00490">
    <property type="entry name" value="HELICc"/>
    <property type="match status" value="1"/>
</dbReference>
<dbReference type="RefSeq" id="WP_137091904.1">
    <property type="nucleotide sequence ID" value="NZ_CP028923.1"/>
</dbReference>
<dbReference type="SMART" id="SM00487">
    <property type="entry name" value="DEXDc"/>
    <property type="match status" value="1"/>
</dbReference>
<dbReference type="GO" id="GO:0005524">
    <property type="term" value="F:ATP binding"/>
    <property type="evidence" value="ECO:0007669"/>
    <property type="project" value="UniProtKB-KW"/>
</dbReference>
<evidence type="ECO:0000259" key="13">
    <source>
        <dbReference type="PROSITE" id="PS51192"/>
    </source>
</evidence>
<evidence type="ECO:0000256" key="6">
    <source>
        <dbReference type="ARBA" id="ARBA00022840"/>
    </source>
</evidence>
<dbReference type="GO" id="GO:0043138">
    <property type="term" value="F:3'-5' DNA helicase activity"/>
    <property type="evidence" value="ECO:0007669"/>
    <property type="project" value="UniProtKB-EC"/>
</dbReference>
<dbReference type="InterPro" id="IPR011545">
    <property type="entry name" value="DEAD/DEAH_box_helicase_dom"/>
</dbReference>
<reference evidence="15 16" key="1">
    <citation type="submission" date="2018-04" db="EMBL/GenBank/DDBJ databases">
        <title>Complete genome uncultured novel isolate.</title>
        <authorList>
            <person name="Merlino G."/>
        </authorList>
    </citation>
    <scope>NUCLEOTIDE SEQUENCE [LARGE SCALE GENOMIC DNA]</scope>
    <source>
        <strain evidence="16">R1DC9</strain>
    </source>
</reference>
<dbReference type="Pfam" id="PF00270">
    <property type="entry name" value="DEAD"/>
    <property type="match status" value="1"/>
</dbReference>
<dbReference type="InterPro" id="IPR004589">
    <property type="entry name" value="DNA_helicase_ATP-dep_RecQ"/>
</dbReference>
<evidence type="ECO:0000256" key="11">
    <source>
        <dbReference type="ARBA" id="ARBA00044535"/>
    </source>
</evidence>
<dbReference type="InterPro" id="IPR032284">
    <property type="entry name" value="RecQ_Zn-bd"/>
</dbReference>
<dbReference type="GO" id="GO:0005737">
    <property type="term" value="C:cytoplasm"/>
    <property type="evidence" value="ECO:0007669"/>
    <property type="project" value="TreeGrafter"/>
</dbReference>
<evidence type="ECO:0000256" key="10">
    <source>
        <dbReference type="ARBA" id="ARBA00034808"/>
    </source>
</evidence>
<keyword evidence="16" id="KW-1185">Reference proteome</keyword>
<evidence type="ECO:0000256" key="4">
    <source>
        <dbReference type="ARBA" id="ARBA00022801"/>
    </source>
</evidence>
<evidence type="ECO:0000313" key="15">
    <source>
        <dbReference type="EMBL" id="QCK16313.1"/>
    </source>
</evidence>
<dbReference type="SUPFAM" id="SSF52540">
    <property type="entry name" value="P-loop containing nucleoside triphosphate hydrolases"/>
    <property type="match status" value="1"/>
</dbReference>
<sequence length="638" mass="73072">MTPEEILRKYWGYNDFRPKQREIISSALFGKDVLALLPTGGGKSVCYQIPALLLPGLTVVVSPLIALMKDQVQALKSRGIPAASIQSSMSSREVDITLENAVQGAVKILYVSPERLHTKLFIERMKRTDVSLLAIDEAHCISQWGHDFRPSYLQIKDFFEYVDRCPVIAVTATATEKVRDEIIDLLELDNPDLYMGSFARTNLSLSIREVENKDKKLEEIIKKIPGSSIVYANSRKQTGAIARYLVNHNVTANYYHAGLKNDDRTARQDDWLNDRIRIIAATNAFGMGIDKPDVRSVIHYDMPTVLEGYYQEAGRAGRDGKQSFAVLLVYSNETEQVMKRFEAMFPDLPYIKKVYQSIANFYKLAIGSAEFESYDIDLTRFCDTYSLDVIKTFKVLELLSEYGLMELNTAFHTPSKVKFEVSHEEMYKFMIANSAYEKLLKTILRMYGGEIYSQVMVIDEYKVAKAAAVPAREIHNLLLKLEDRDYIYYVPKNDNPKITFLTPRLDIEKIPITKTMLQNQKSIEKEKIQSVIDYVQLTEGCRMQYLQQYFGEQGTEPCGKCDLCIKKKQQEKSRDQQSKSLEKDILEIISLNPKTTDEIVEIFPDIDKKTLEILIRQLIDWDKIRMDHEGVLSLSNSA</sequence>
<gene>
    <name evidence="15" type="ORF">DCC35_17000</name>
</gene>
<proteinExistence type="inferred from homology"/>
<evidence type="ECO:0000256" key="3">
    <source>
        <dbReference type="ARBA" id="ARBA00022741"/>
    </source>
</evidence>
<name>A0A4D7JNC2_9BACT</name>
<organism evidence="15 16">
    <name type="scientific">Mangrovivirga cuniculi</name>
    <dbReference type="NCBI Taxonomy" id="2715131"/>
    <lineage>
        <taxon>Bacteria</taxon>
        <taxon>Pseudomonadati</taxon>
        <taxon>Bacteroidota</taxon>
        <taxon>Cytophagia</taxon>
        <taxon>Cytophagales</taxon>
        <taxon>Mangrovivirgaceae</taxon>
        <taxon>Mangrovivirga</taxon>
    </lineage>
</organism>
<accession>A0A4D7JNC2</accession>
<dbReference type="PROSITE" id="PS51194">
    <property type="entry name" value="HELICASE_CTER"/>
    <property type="match status" value="1"/>
</dbReference>
<evidence type="ECO:0000256" key="8">
    <source>
        <dbReference type="ARBA" id="ARBA00023235"/>
    </source>
</evidence>
<dbReference type="Proteomes" id="UP000298616">
    <property type="component" value="Chromosome"/>
</dbReference>
<dbReference type="PANTHER" id="PTHR13710:SF105">
    <property type="entry name" value="ATP-DEPENDENT DNA HELICASE Q1"/>
    <property type="match status" value="1"/>
</dbReference>
<dbReference type="PANTHER" id="PTHR13710">
    <property type="entry name" value="DNA HELICASE RECQ FAMILY MEMBER"/>
    <property type="match status" value="1"/>
</dbReference>
<evidence type="ECO:0000256" key="12">
    <source>
        <dbReference type="ARBA" id="ARBA00044550"/>
    </source>
</evidence>
<evidence type="ECO:0000256" key="7">
    <source>
        <dbReference type="ARBA" id="ARBA00023125"/>
    </source>
</evidence>
<dbReference type="CDD" id="cd17920">
    <property type="entry name" value="DEXHc_RecQ"/>
    <property type="match status" value="1"/>
</dbReference>
<dbReference type="InterPro" id="IPR036388">
    <property type="entry name" value="WH-like_DNA-bd_sf"/>
</dbReference>
<dbReference type="GO" id="GO:0046872">
    <property type="term" value="F:metal ion binding"/>
    <property type="evidence" value="ECO:0007669"/>
    <property type="project" value="UniProtKB-KW"/>
</dbReference>
<dbReference type="OrthoDB" id="9763310at2"/>
<keyword evidence="8" id="KW-0413">Isomerase</keyword>